<organism evidence="10 11">
    <name type="scientific">Bradyrhizobium centrolobii</name>
    <dbReference type="NCBI Taxonomy" id="1505087"/>
    <lineage>
        <taxon>Bacteria</taxon>
        <taxon>Pseudomonadati</taxon>
        <taxon>Pseudomonadota</taxon>
        <taxon>Alphaproteobacteria</taxon>
        <taxon>Hyphomicrobiales</taxon>
        <taxon>Nitrobacteraceae</taxon>
        <taxon>Bradyrhizobium</taxon>
    </lineage>
</organism>
<dbReference type="InterPro" id="IPR050277">
    <property type="entry name" value="Sodium:Solute_Symporter"/>
</dbReference>
<feature type="transmembrane region" description="Helical" evidence="9">
    <location>
        <begin position="42"/>
        <end position="60"/>
    </location>
</feature>
<dbReference type="InterPro" id="IPR001734">
    <property type="entry name" value="Na/solute_symporter"/>
</dbReference>
<evidence type="ECO:0000256" key="6">
    <source>
        <dbReference type="ARBA" id="ARBA00023136"/>
    </source>
</evidence>
<feature type="transmembrane region" description="Helical" evidence="9">
    <location>
        <begin position="263"/>
        <end position="289"/>
    </location>
</feature>
<comment type="similarity">
    <text evidence="2 7">Belongs to the sodium:solute symporter (SSF) (TC 2.A.21) family.</text>
</comment>
<dbReference type="CDD" id="cd10322">
    <property type="entry name" value="SLC5sbd"/>
    <property type="match status" value="1"/>
</dbReference>
<feature type="region of interest" description="Disordered" evidence="8">
    <location>
        <begin position="459"/>
        <end position="478"/>
    </location>
</feature>
<dbReference type="EMBL" id="LUUB01000113">
    <property type="protein sequence ID" value="OAF00404.1"/>
    <property type="molecule type" value="Genomic_DNA"/>
</dbReference>
<dbReference type="GO" id="GO:0005886">
    <property type="term" value="C:plasma membrane"/>
    <property type="evidence" value="ECO:0007669"/>
    <property type="project" value="TreeGrafter"/>
</dbReference>
<keyword evidence="4 9" id="KW-0812">Transmembrane</keyword>
<evidence type="ECO:0000256" key="8">
    <source>
        <dbReference type="SAM" id="MobiDB-lite"/>
    </source>
</evidence>
<evidence type="ECO:0000256" key="9">
    <source>
        <dbReference type="SAM" id="Phobius"/>
    </source>
</evidence>
<feature type="transmembrane region" description="Helical" evidence="9">
    <location>
        <begin position="187"/>
        <end position="210"/>
    </location>
</feature>
<feature type="transmembrane region" description="Helical" evidence="9">
    <location>
        <begin position="153"/>
        <end position="175"/>
    </location>
</feature>
<dbReference type="AlphaFoldDB" id="A0A176Y931"/>
<feature type="transmembrane region" description="Helical" evidence="9">
    <location>
        <begin position="12"/>
        <end position="30"/>
    </location>
</feature>
<dbReference type="InterPro" id="IPR038377">
    <property type="entry name" value="Na/Glc_symporter_sf"/>
</dbReference>
<dbReference type="GO" id="GO:0022857">
    <property type="term" value="F:transmembrane transporter activity"/>
    <property type="evidence" value="ECO:0007669"/>
    <property type="project" value="InterPro"/>
</dbReference>
<evidence type="ECO:0000256" key="1">
    <source>
        <dbReference type="ARBA" id="ARBA00004141"/>
    </source>
</evidence>
<evidence type="ECO:0000256" key="4">
    <source>
        <dbReference type="ARBA" id="ARBA00022692"/>
    </source>
</evidence>
<keyword evidence="6 9" id="KW-0472">Membrane</keyword>
<evidence type="ECO:0000313" key="11">
    <source>
        <dbReference type="Proteomes" id="UP000076959"/>
    </source>
</evidence>
<sequence length="478" mass="51043">MQAILSGESTLIVAMIVAYIAFTSWLTFRLRSTTSDQFMTGARAMPAVVVGVLMMSEFVGAKSTVGTAQEAFQSGMAAGWAVLGASIGFLLFGLLMVKKLYNSGEYTISAAIAQKYGKSTMLTVSVIMIYALLLVNVGNYVSGAAAIATALHVSMPVAMCIIAVVSTFYYVFGGLKGVAWVTILHSAIKVVGIVIIFAVAMSLTGGVAPIQAKLPAYYFTWEGKIGFATIFAWTFGTVGAIFSTQFIVQAISSTPSADDARKATFYAAAFCLPLGFLLALIGVAAKFLYPDMNSLYALPVFLEKMPPLASAFVTTSLVASIFVSVCTVALAIASLVVRDFYVPYWKPTPERELKMTRVFSVVIGIVPLVFVFFIPEILKLSFFTRALRLSITIVAMMGFYLPLFASNRGATAGLIGAAISTTVWYVLGNPFGIDNMYIAAVTPLVVMAVERLVLGRRPATPASPQAAQPNAFVERTST</sequence>
<dbReference type="PANTHER" id="PTHR48086:SF7">
    <property type="entry name" value="SODIUM-SOLUTE SYMPORTER-RELATED"/>
    <property type="match status" value="1"/>
</dbReference>
<accession>A0A176Y931</accession>
<dbReference type="OrthoDB" id="3651542at2"/>
<dbReference type="PANTHER" id="PTHR48086">
    <property type="entry name" value="SODIUM/PROLINE SYMPORTER-RELATED"/>
    <property type="match status" value="1"/>
</dbReference>
<keyword evidence="11" id="KW-1185">Reference proteome</keyword>
<name>A0A176Y931_9BRAD</name>
<feature type="transmembrane region" description="Helical" evidence="9">
    <location>
        <begin position="309"/>
        <end position="337"/>
    </location>
</feature>
<dbReference type="RefSeq" id="WP_063708106.1">
    <property type="nucleotide sequence ID" value="NZ_LUUB01000113.1"/>
</dbReference>
<keyword evidence="3" id="KW-0813">Transport</keyword>
<feature type="transmembrane region" description="Helical" evidence="9">
    <location>
        <begin position="230"/>
        <end position="251"/>
    </location>
</feature>
<feature type="transmembrane region" description="Helical" evidence="9">
    <location>
        <begin position="358"/>
        <end position="374"/>
    </location>
</feature>
<feature type="transmembrane region" description="Helical" evidence="9">
    <location>
        <begin position="386"/>
        <end position="405"/>
    </location>
</feature>
<gene>
    <name evidence="10" type="ORF">AYJ54_31580</name>
</gene>
<comment type="caution">
    <text evidence="10">The sequence shown here is derived from an EMBL/GenBank/DDBJ whole genome shotgun (WGS) entry which is preliminary data.</text>
</comment>
<feature type="transmembrane region" description="Helical" evidence="9">
    <location>
        <begin position="122"/>
        <end position="141"/>
    </location>
</feature>
<dbReference type="Proteomes" id="UP000076959">
    <property type="component" value="Unassembled WGS sequence"/>
</dbReference>
<feature type="compositionally biased region" description="Low complexity" evidence="8">
    <location>
        <begin position="459"/>
        <end position="471"/>
    </location>
</feature>
<protein>
    <submittedName>
        <fullName evidence="10">Sodium:solute symporter</fullName>
    </submittedName>
</protein>
<evidence type="ECO:0000256" key="3">
    <source>
        <dbReference type="ARBA" id="ARBA00022448"/>
    </source>
</evidence>
<evidence type="ECO:0000256" key="7">
    <source>
        <dbReference type="RuleBase" id="RU362091"/>
    </source>
</evidence>
<feature type="transmembrane region" description="Helical" evidence="9">
    <location>
        <begin position="412"/>
        <end position="431"/>
    </location>
</feature>
<evidence type="ECO:0000313" key="10">
    <source>
        <dbReference type="EMBL" id="OAF00404.1"/>
    </source>
</evidence>
<feature type="transmembrane region" description="Helical" evidence="9">
    <location>
        <begin position="80"/>
        <end position="101"/>
    </location>
</feature>
<evidence type="ECO:0000256" key="2">
    <source>
        <dbReference type="ARBA" id="ARBA00006434"/>
    </source>
</evidence>
<proteinExistence type="inferred from homology"/>
<dbReference type="Pfam" id="PF00474">
    <property type="entry name" value="SSF"/>
    <property type="match status" value="1"/>
</dbReference>
<reference evidence="10 11" key="1">
    <citation type="submission" date="2016-03" db="EMBL/GenBank/DDBJ databases">
        <title>Draft Genome Sequence of the Strain BR 10245 (Bradyrhizobium sp.) isolated from nodules of Centrolobium paraense.</title>
        <authorList>
            <person name="Simoes-Araujo J.L.Sr."/>
            <person name="Barauna A.C."/>
            <person name="Silva K."/>
            <person name="Zilli J.E."/>
        </authorList>
    </citation>
    <scope>NUCLEOTIDE SEQUENCE [LARGE SCALE GENOMIC DNA]</scope>
    <source>
        <strain evidence="10 11">BR 10245</strain>
    </source>
</reference>
<dbReference type="PROSITE" id="PS50283">
    <property type="entry name" value="NA_SOLUT_SYMP_3"/>
    <property type="match status" value="1"/>
</dbReference>
<dbReference type="Gene3D" id="1.20.1730.10">
    <property type="entry name" value="Sodium/glucose cotransporter"/>
    <property type="match status" value="1"/>
</dbReference>
<keyword evidence="5 9" id="KW-1133">Transmembrane helix</keyword>
<evidence type="ECO:0000256" key="5">
    <source>
        <dbReference type="ARBA" id="ARBA00022989"/>
    </source>
</evidence>
<comment type="subcellular location">
    <subcellularLocation>
        <location evidence="1">Membrane</location>
        <topology evidence="1">Multi-pass membrane protein</topology>
    </subcellularLocation>
</comment>
<dbReference type="STRING" id="1505087.AYJ54_31580"/>